<reference evidence="7 8" key="1">
    <citation type="submission" date="2024-01" db="EMBL/GenBank/DDBJ databases">
        <title>Complete genome of Cladobotryum mycophilum ATHUM6906.</title>
        <authorList>
            <person name="Christinaki A.C."/>
            <person name="Myridakis A.I."/>
            <person name="Kouvelis V.N."/>
        </authorList>
    </citation>
    <scope>NUCLEOTIDE SEQUENCE [LARGE SCALE GENOMIC DNA]</scope>
    <source>
        <strain evidence="7 8">ATHUM6906</strain>
    </source>
</reference>
<evidence type="ECO:0000259" key="6">
    <source>
        <dbReference type="Pfam" id="PF01593"/>
    </source>
</evidence>
<comment type="catalytic activity">
    <reaction evidence="4">
        <text>a secondary aliphatic amine + O2 + H2O = a primary amine + an aldehyde + H2O2</text>
        <dbReference type="Rhea" id="RHEA:26414"/>
        <dbReference type="ChEBI" id="CHEBI:15377"/>
        <dbReference type="ChEBI" id="CHEBI:15379"/>
        <dbReference type="ChEBI" id="CHEBI:16240"/>
        <dbReference type="ChEBI" id="CHEBI:17478"/>
        <dbReference type="ChEBI" id="CHEBI:58855"/>
        <dbReference type="ChEBI" id="CHEBI:65296"/>
        <dbReference type="EC" id="1.4.3.4"/>
    </reaction>
</comment>
<dbReference type="Pfam" id="PF01593">
    <property type="entry name" value="Amino_oxidase"/>
    <property type="match status" value="1"/>
</dbReference>
<dbReference type="Gene3D" id="3.90.660.10">
    <property type="match status" value="1"/>
</dbReference>
<dbReference type="InterPro" id="IPR036188">
    <property type="entry name" value="FAD/NAD-bd_sf"/>
</dbReference>
<feature type="domain" description="Amine oxidase" evidence="6">
    <location>
        <begin position="18"/>
        <end position="459"/>
    </location>
</feature>
<dbReference type="EMBL" id="JAVFKD010000001">
    <property type="protein sequence ID" value="KAK5998044.1"/>
    <property type="molecule type" value="Genomic_DNA"/>
</dbReference>
<dbReference type="Gene3D" id="3.50.50.60">
    <property type="entry name" value="FAD/NAD(P)-binding domain"/>
    <property type="match status" value="1"/>
</dbReference>
<keyword evidence="3 5" id="KW-0560">Oxidoreductase</keyword>
<dbReference type="SUPFAM" id="SSF54373">
    <property type="entry name" value="FAD-linked reductases, C-terminal domain"/>
    <property type="match status" value="1"/>
</dbReference>
<dbReference type="PANTHER" id="PTHR43563">
    <property type="entry name" value="AMINE OXIDASE"/>
    <property type="match status" value="1"/>
</dbReference>
<dbReference type="InterPro" id="IPR001613">
    <property type="entry name" value="Flavin_amine_oxidase"/>
</dbReference>
<dbReference type="EC" id="1.4.3.-" evidence="5"/>
<comment type="caution">
    <text evidence="7">The sequence shown here is derived from an EMBL/GenBank/DDBJ whole genome shotgun (WGS) entry which is preliminary data.</text>
</comment>
<name>A0ABR0T1C6_9HYPO</name>
<dbReference type="Gene3D" id="1.10.405.10">
    <property type="entry name" value="Guanine Nucleotide Dissociation Inhibitor, domain 1"/>
    <property type="match status" value="1"/>
</dbReference>
<evidence type="ECO:0000256" key="3">
    <source>
        <dbReference type="ARBA" id="ARBA00023002"/>
    </source>
</evidence>
<dbReference type="InterPro" id="IPR050703">
    <property type="entry name" value="Flavin_MAO"/>
</dbReference>
<keyword evidence="8" id="KW-1185">Reference proteome</keyword>
<dbReference type="InterPro" id="IPR002937">
    <property type="entry name" value="Amino_oxidase"/>
</dbReference>
<evidence type="ECO:0000256" key="2">
    <source>
        <dbReference type="ARBA" id="ARBA00005995"/>
    </source>
</evidence>
<evidence type="ECO:0000256" key="5">
    <source>
        <dbReference type="RuleBase" id="RU362067"/>
    </source>
</evidence>
<dbReference type="SUPFAM" id="SSF51905">
    <property type="entry name" value="FAD/NAD(P)-binding domain"/>
    <property type="match status" value="1"/>
</dbReference>
<evidence type="ECO:0000256" key="4">
    <source>
        <dbReference type="ARBA" id="ARBA00048448"/>
    </source>
</evidence>
<proteinExistence type="inferred from homology"/>
<organism evidence="7 8">
    <name type="scientific">Cladobotryum mycophilum</name>
    <dbReference type="NCBI Taxonomy" id="491253"/>
    <lineage>
        <taxon>Eukaryota</taxon>
        <taxon>Fungi</taxon>
        <taxon>Dikarya</taxon>
        <taxon>Ascomycota</taxon>
        <taxon>Pezizomycotina</taxon>
        <taxon>Sordariomycetes</taxon>
        <taxon>Hypocreomycetidae</taxon>
        <taxon>Hypocreales</taxon>
        <taxon>Hypocreaceae</taxon>
        <taxon>Cladobotryum</taxon>
    </lineage>
</organism>
<comment type="similarity">
    <text evidence="2 5">Belongs to the flavin monoamine oxidase family.</text>
</comment>
<evidence type="ECO:0000256" key="1">
    <source>
        <dbReference type="ARBA" id="ARBA00001974"/>
    </source>
</evidence>
<keyword evidence="5" id="KW-0285">Flavoprotein</keyword>
<evidence type="ECO:0000313" key="7">
    <source>
        <dbReference type="EMBL" id="KAK5998044.1"/>
    </source>
</evidence>
<accession>A0ABR0T1C6</accession>
<protein>
    <recommendedName>
        <fullName evidence="5">Amine oxidase</fullName>
        <ecNumber evidence="5">1.4.3.-</ecNumber>
    </recommendedName>
</protein>
<dbReference type="PRINTS" id="PR00757">
    <property type="entry name" value="AMINEOXDASEF"/>
</dbReference>
<comment type="cofactor">
    <cofactor evidence="1 5">
        <name>FAD</name>
        <dbReference type="ChEBI" id="CHEBI:57692"/>
    </cofactor>
</comment>
<gene>
    <name evidence="7" type="ORF">PT974_00414</name>
</gene>
<dbReference type="PANTHER" id="PTHR43563:SF14">
    <property type="entry name" value="AMINE OXIDASE"/>
    <property type="match status" value="1"/>
</dbReference>
<sequence>MAPPVSDIVDVLIIGAGLSGLQAAVSLQAAGHSVIVLEARSRVGGMTYSVQSNSGAGIVDFGAEWLNDKKQTEVYTLARRLGVELQPIHSQGDCLLQLSEDEIIRHVYGSVAELPNGQSSQVTRIREELEKVIQTLDASQQTPSMLADITIEEFVNQLGAGSDLYVHESVAVWTRVMLGCEPREISAASFLEYCRSQGGLMQMRKSSDENKGQYFSIKSGTQSLALGLLSDLKAGSVIFNSPVIAVSQNDDGVSVRLLDADDVIYRGRKVILALPSPLYKTINFNPSLSVDKLAYSSATLLGFYTKVVLIYDEPWWRAQGLCGATQSFQGPVTITRDTSDNSTAKYRLTCFLIGEPGQRWSGLPSDERKRQVLNQVARLFKDEKAESPIEVLEYGWVADEWSQGCPCPFTPPKVPTESIYQASSFYGNIHFVGTEFSREWTGYMEGALRSGSRGAKEVMGLLSKGHENNQ</sequence>
<dbReference type="Proteomes" id="UP001338125">
    <property type="component" value="Unassembled WGS sequence"/>
</dbReference>
<keyword evidence="5" id="KW-0274">FAD</keyword>
<evidence type="ECO:0000313" key="8">
    <source>
        <dbReference type="Proteomes" id="UP001338125"/>
    </source>
</evidence>